<evidence type="ECO:0000313" key="1">
    <source>
        <dbReference type="EMBL" id="OAL67212.1"/>
    </source>
</evidence>
<accession>A0A178F442</accession>
<reference evidence="1 2" key="1">
    <citation type="submission" date="2016-05" db="EMBL/GenBank/DDBJ databases">
        <title>Genome sequencing of Trichophyton rubrum CMCC(F)T1i isolated from hair.</title>
        <authorList>
            <person name="Zhan P."/>
            <person name="Tao Y."/>
            <person name="Liu W."/>
        </authorList>
    </citation>
    <scope>NUCLEOTIDE SEQUENCE [LARGE SCALE GENOMIC DNA]</scope>
    <source>
        <strain evidence="2">CMCC(F)T1i</strain>
    </source>
</reference>
<comment type="caution">
    <text evidence="1">The sequence shown here is derived from an EMBL/GenBank/DDBJ whole genome shotgun (WGS) entry which is preliminary data.</text>
</comment>
<dbReference type="AlphaFoldDB" id="A0A178F442"/>
<sequence>MAVEEDAKDGAFRCVFLHRLLIIFRYFPYFTPGVFGKTGTDTGPYDTANRQKYHTTSSDFMIRAVGCFDGHGEEDITPYGVTQAPGGHRPPLYLIWSGKSNEQRSTTHSEQKAHGMTRGEERIVPVHPSIRSVPIFHMSAFPNAEARASESREDRSNP</sequence>
<proteinExistence type="predicted"/>
<protein>
    <submittedName>
        <fullName evidence="1">Uncharacterized protein</fullName>
    </submittedName>
</protein>
<gene>
    <name evidence="1" type="ORF">A7C99_1627</name>
</gene>
<organism evidence="1 2">
    <name type="scientific">Trichophyton rubrum</name>
    <name type="common">Athlete's foot fungus</name>
    <name type="synonym">Epidermophyton rubrum</name>
    <dbReference type="NCBI Taxonomy" id="5551"/>
    <lineage>
        <taxon>Eukaryota</taxon>
        <taxon>Fungi</taxon>
        <taxon>Dikarya</taxon>
        <taxon>Ascomycota</taxon>
        <taxon>Pezizomycotina</taxon>
        <taxon>Eurotiomycetes</taxon>
        <taxon>Eurotiomycetidae</taxon>
        <taxon>Onygenales</taxon>
        <taxon>Arthrodermataceae</taxon>
        <taxon>Trichophyton</taxon>
    </lineage>
</organism>
<dbReference type="VEuPathDB" id="FungiDB:TERG_07818"/>
<evidence type="ECO:0000313" key="2">
    <source>
        <dbReference type="Proteomes" id="UP000243015"/>
    </source>
</evidence>
<dbReference type="Proteomes" id="UP000243015">
    <property type="component" value="Unassembled WGS sequence"/>
</dbReference>
<dbReference type="EMBL" id="LHPM01000011">
    <property type="protein sequence ID" value="OAL67212.1"/>
    <property type="molecule type" value="Genomic_DNA"/>
</dbReference>
<name>A0A178F442_TRIRU</name>